<feature type="coiled-coil region" evidence="1">
    <location>
        <begin position="101"/>
        <end position="207"/>
    </location>
</feature>
<dbReference type="Proteomes" id="UP001597206">
    <property type="component" value="Unassembled WGS sequence"/>
</dbReference>
<keyword evidence="4" id="KW-1185">Reference proteome</keyword>
<comment type="caution">
    <text evidence="3">The sequence shown here is derived from an EMBL/GenBank/DDBJ whole genome shotgun (WGS) entry which is preliminary data.</text>
</comment>
<sequence>MNKTLAYILSVTFAAISTIASVCVIAEESPAPSTIRLPGIAHVWGVDTKNMTTITFEELENCINADAAIRQQFDHFQLETKQINEEVLKAETVVQQNQTARLALEKEANEVQLEISEMNTLNEQFSKRKQELSSLTSKKVDAAAAKKINQQVDQFNKEIIQFNADSSALKEKTQQLKSKQTKFNDSLEGLKSQLDQLNLKTNQFNERKKSFDVTLLSYKDKCTGTHKLEK</sequence>
<feature type="signal peptide" evidence="2">
    <location>
        <begin position="1"/>
        <end position="26"/>
    </location>
</feature>
<protein>
    <recommendedName>
        <fullName evidence="5">Chromosome partition protein Smc</fullName>
    </recommendedName>
</protein>
<evidence type="ECO:0000256" key="1">
    <source>
        <dbReference type="SAM" id="Coils"/>
    </source>
</evidence>
<name>A0ABW3P9N4_9PROT</name>
<evidence type="ECO:0000313" key="4">
    <source>
        <dbReference type="Proteomes" id="UP001597206"/>
    </source>
</evidence>
<evidence type="ECO:0008006" key="5">
    <source>
        <dbReference type="Google" id="ProtNLM"/>
    </source>
</evidence>
<evidence type="ECO:0000256" key="2">
    <source>
        <dbReference type="SAM" id="SignalP"/>
    </source>
</evidence>
<keyword evidence="2" id="KW-0732">Signal</keyword>
<evidence type="ECO:0000313" key="3">
    <source>
        <dbReference type="EMBL" id="MFD1122989.1"/>
    </source>
</evidence>
<organism evidence="3 4">
    <name type="scientific">Methylophilus flavus</name>
    <dbReference type="NCBI Taxonomy" id="640084"/>
    <lineage>
        <taxon>Bacteria</taxon>
        <taxon>Pseudomonadati</taxon>
        <taxon>Pseudomonadota</taxon>
        <taxon>Betaproteobacteria</taxon>
        <taxon>Nitrosomonadales</taxon>
        <taxon>Methylophilaceae</taxon>
        <taxon>Methylophilus</taxon>
    </lineage>
</organism>
<accession>A0ABW3P9N4</accession>
<dbReference type="RefSeq" id="WP_379034271.1">
    <property type="nucleotide sequence ID" value="NZ_JBHTLN010000002.1"/>
</dbReference>
<feature type="chain" id="PRO_5046322289" description="Chromosome partition protein Smc" evidence="2">
    <location>
        <begin position="27"/>
        <end position="230"/>
    </location>
</feature>
<gene>
    <name evidence="3" type="ORF">ACFQ2T_10775</name>
</gene>
<keyword evidence="1" id="KW-0175">Coiled coil</keyword>
<dbReference type="EMBL" id="JBHTLN010000002">
    <property type="protein sequence ID" value="MFD1122989.1"/>
    <property type="molecule type" value="Genomic_DNA"/>
</dbReference>
<proteinExistence type="predicted"/>
<reference evidence="4" key="1">
    <citation type="journal article" date="2019" name="Int. J. Syst. Evol. Microbiol.">
        <title>The Global Catalogue of Microorganisms (GCM) 10K type strain sequencing project: providing services to taxonomists for standard genome sequencing and annotation.</title>
        <authorList>
            <consortium name="The Broad Institute Genomics Platform"/>
            <consortium name="The Broad Institute Genome Sequencing Center for Infectious Disease"/>
            <person name="Wu L."/>
            <person name="Ma J."/>
        </authorList>
    </citation>
    <scope>NUCLEOTIDE SEQUENCE [LARGE SCALE GENOMIC DNA]</scope>
    <source>
        <strain evidence="4">CCUG 58411</strain>
    </source>
</reference>